<protein>
    <submittedName>
        <fullName evidence="2">Serine/threonine protein kinase</fullName>
    </submittedName>
</protein>
<keyword evidence="3" id="KW-1185">Reference proteome</keyword>
<dbReference type="AlphaFoldDB" id="A0A2H6LHR9"/>
<sequence length="62" mass="7318">MMNDELRIVSDELWENSPQHSYSAFIFGWKASYASLVVLIITFTDYKSNIFLLIANIDFYLY</sequence>
<dbReference type="EMBL" id="BDGE01000042">
    <property type="protein sequence ID" value="GBE92760.1"/>
    <property type="molecule type" value="Genomic_DNA"/>
</dbReference>
<organism evidence="2 3">
    <name type="scientific">Nostoc cycadae WK-1</name>
    <dbReference type="NCBI Taxonomy" id="1861711"/>
    <lineage>
        <taxon>Bacteria</taxon>
        <taxon>Bacillati</taxon>
        <taxon>Cyanobacteriota</taxon>
        <taxon>Cyanophyceae</taxon>
        <taxon>Nostocales</taxon>
        <taxon>Nostocaceae</taxon>
        <taxon>Nostoc</taxon>
    </lineage>
</organism>
<keyword evidence="1" id="KW-0472">Membrane</keyword>
<dbReference type="Proteomes" id="UP000236527">
    <property type="component" value="Unassembled WGS sequence"/>
</dbReference>
<reference evidence="3" key="1">
    <citation type="journal article" date="2018" name="Genome Announc.">
        <title>Draft Genome Sequence of the Nitrogen-Fixing and Hormogonia-Inducing Cyanobacterium Nostoc cycadae Strain WK-1, Isolated from the Coralloid Roots of Cycas revoluta.</title>
        <authorList>
            <person name="Kanesaki Y."/>
            <person name="Hirose M."/>
            <person name="Hirose Y."/>
            <person name="Fujisawa T."/>
            <person name="Nakamura Y."/>
            <person name="Watanabe S."/>
            <person name="Matsunaga S."/>
            <person name="Uchida H."/>
            <person name="Murakami A."/>
        </authorList>
    </citation>
    <scope>NUCLEOTIDE SEQUENCE [LARGE SCALE GENOMIC DNA]</scope>
    <source>
        <strain evidence="3">WK-1</strain>
    </source>
</reference>
<gene>
    <name evidence="2" type="ORF">NCWK1_2519</name>
</gene>
<evidence type="ECO:0000313" key="3">
    <source>
        <dbReference type="Proteomes" id="UP000236527"/>
    </source>
</evidence>
<name>A0A2H6LHR9_9NOSO</name>
<keyword evidence="2" id="KW-0418">Kinase</keyword>
<comment type="caution">
    <text evidence="2">The sequence shown here is derived from an EMBL/GenBank/DDBJ whole genome shotgun (WGS) entry which is preliminary data.</text>
</comment>
<keyword evidence="2" id="KW-0808">Transferase</keyword>
<evidence type="ECO:0000313" key="2">
    <source>
        <dbReference type="EMBL" id="GBE92760.1"/>
    </source>
</evidence>
<accession>A0A2H6LHR9</accession>
<keyword evidence="2" id="KW-0723">Serine/threonine-protein kinase</keyword>
<evidence type="ECO:0000256" key="1">
    <source>
        <dbReference type="SAM" id="Phobius"/>
    </source>
</evidence>
<proteinExistence type="predicted"/>
<keyword evidence="1" id="KW-0812">Transmembrane</keyword>
<keyword evidence="1" id="KW-1133">Transmembrane helix</keyword>
<feature type="transmembrane region" description="Helical" evidence="1">
    <location>
        <begin position="20"/>
        <end position="43"/>
    </location>
</feature>
<dbReference type="GO" id="GO:0004674">
    <property type="term" value="F:protein serine/threonine kinase activity"/>
    <property type="evidence" value="ECO:0007669"/>
    <property type="project" value="UniProtKB-KW"/>
</dbReference>